<dbReference type="Proteomes" id="UP000265618">
    <property type="component" value="Unassembled WGS sequence"/>
</dbReference>
<dbReference type="PANTHER" id="PTHR10367:SF17">
    <property type="entry name" value="MRNA-CAPPING ENZYME"/>
    <property type="match status" value="1"/>
</dbReference>
<gene>
    <name evidence="3" type="ORF">KIPB_004070</name>
</gene>
<evidence type="ECO:0000256" key="1">
    <source>
        <dbReference type="ARBA" id="ARBA00044624"/>
    </source>
</evidence>
<name>A0A9K3CUG3_9EUKA</name>
<organism evidence="3 4">
    <name type="scientific">Kipferlia bialata</name>
    <dbReference type="NCBI Taxonomy" id="797122"/>
    <lineage>
        <taxon>Eukaryota</taxon>
        <taxon>Metamonada</taxon>
        <taxon>Carpediemonas-like organisms</taxon>
        <taxon>Kipferlia</taxon>
    </lineage>
</organism>
<dbReference type="Pfam" id="PF01331">
    <property type="entry name" value="mRNA_cap_enzyme"/>
    <property type="match status" value="1"/>
</dbReference>
<evidence type="ECO:0000313" key="4">
    <source>
        <dbReference type="Proteomes" id="UP000265618"/>
    </source>
</evidence>
<protein>
    <recommendedName>
        <fullName evidence="2">mRNA capping enzyme adenylation domain-containing protein</fullName>
    </recommendedName>
</protein>
<dbReference type="InterPro" id="IPR001339">
    <property type="entry name" value="mRNA_cap_enzyme_adenylation"/>
</dbReference>
<dbReference type="EMBL" id="BDIP01000837">
    <property type="protein sequence ID" value="GIQ82851.1"/>
    <property type="molecule type" value="Genomic_DNA"/>
</dbReference>
<comment type="catalytic activity">
    <reaction evidence="1">
        <text>a 5'-end diphospho-ribonucleoside in mRNA + GTP + H(+) = a 5'-end (5'-triphosphoguanosine)-ribonucleoside in mRNA + diphosphate</text>
        <dbReference type="Rhea" id="RHEA:67012"/>
        <dbReference type="Rhea" id="RHEA-COMP:17165"/>
        <dbReference type="Rhea" id="RHEA-COMP:17166"/>
        <dbReference type="ChEBI" id="CHEBI:15378"/>
        <dbReference type="ChEBI" id="CHEBI:33019"/>
        <dbReference type="ChEBI" id="CHEBI:37565"/>
        <dbReference type="ChEBI" id="CHEBI:167616"/>
        <dbReference type="ChEBI" id="CHEBI:167617"/>
        <dbReference type="EC" id="2.7.7.50"/>
    </reaction>
    <physiologicalReaction direction="left-to-right" evidence="1">
        <dbReference type="Rhea" id="RHEA:67013"/>
    </physiologicalReaction>
</comment>
<dbReference type="InterPro" id="IPR051029">
    <property type="entry name" value="mRNA_Capping_Enz/RNA_Phosphat"/>
</dbReference>
<feature type="non-terminal residue" evidence="3">
    <location>
        <position position="1"/>
    </location>
</feature>
<evidence type="ECO:0000259" key="2">
    <source>
        <dbReference type="Pfam" id="PF01331"/>
    </source>
</evidence>
<reference evidence="3 4" key="1">
    <citation type="journal article" date="2018" name="PLoS ONE">
        <title>The draft genome of Kipferlia bialata reveals reductive genome evolution in fornicate parasites.</title>
        <authorList>
            <person name="Tanifuji G."/>
            <person name="Takabayashi S."/>
            <person name="Kume K."/>
            <person name="Takagi M."/>
            <person name="Nakayama T."/>
            <person name="Kamikawa R."/>
            <person name="Inagaki Y."/>
            <person name="Hashimoto T."/>
        </authorList>
    </citation>
    <scope>NUCLEOTIDE SEQUENCE [LARGE SCALE GENOMIC DNA]</scope>
    <source>
        <strain evidence="3">NY0173</strain>
    </source>
</reference>
<dbReference type="Gene3D" id="3.30.470.30">
    <property type="entry name" value="DNA ligase/mRNA capping enzyme"/>
    <property type="match status" value="1"/>
</dbReference>
<feature type="domain" description="mRNA capping enzyme adenylation" evidence="2">
    <location>
        <begin position="48"/>
        <end position="260"/>
    </location>
</feature>
<accession>A0A9K3CUG3</accession>
<dbReference type="SUPFAM" id="SSF56091">
    <property type="entry name" value="DNA ligase/mRNA capping enzyme, catalytic domain"/>
    <property type="match status" value="1"/>
</dbReference>
<sequence length="363" mass="41529">MPAELDLVRKHFQVHSQQLKEWVRTLVCRLSLSDPSHWNGSTFFPGGQPVALSFDNFAALRAEDFRVCEKTDGTRFLMLFAVVPRGMEHVRPGPTCFLVGREWDIYAIRQLLTGRNFPDQTLLDGELVIDVSRRSGRVYPRFYVFDALHYRSSPLVNRDLMKRLQAAEVIAGVYAKLLQQMDASKTGGIVQPEGTSKAQRQRSQAPLIHIVQKAMFKKTLVRGLFDKVIPRLPHRTDGVILTPRMDPYVNGTCFRILKWKPLNQNTVDFQLRVLFLKYIDATSNEKKSIQLFRLHIAERGIISMGRHSLGVAGVIPKDKADYAKLENHNGQIVEAWFDPRWHSVDYKHTGRNVGRLPVMQAVE</sequence>
<evidence type="ECO:0000313" key="3">
    <source>
        <dbReference type="EMBL" id="GIQ82851.1"/>
    </source>
</evidence>
<dbReference type="GO" id="GO:0004484">
    <property type="term" value="F:mRNA guanylyltransferase activity"/>
    <property type="evidence" value="ECO:0007669"/>
    <property type="project" value="UniProtKB-EC"/>
</dbReference>
<dbReference type="OrthoDB" id="200924at2759"/>
<dbReference type="InterPro" id="IPR012340">
    <property type="entry name" value="NA-bd_OB-fold"/>
</dbReference>
<comment type="caution">
    <text evidence="3">The sequence shown here is derived from an EMBL/GenBank/DDBJ whole genome shotgun (WGS) entry which is preliminary data.</text>
</comment>
<dbReference type="PANTHER" id="PTHR10367">
    <property type="entry name" value="MRNA-CAPPING ENZYME"/>
    <property type="match status" value="1"/>
</dbReference>
<dbReference type="GO" id="GO:0006370">
    <property type="term" value="P:7-methylguanosine mRNA capping"/>
    <property type="evidence" value="ECO:0007669"/>
    <property type="project" value="InterPro"/>
</dbReference>
<proteinExistence type="predicted"/>
<keyword evidence="4" id="KW-1185">Reference proteome</keyword>
<dbReference type="GO" id="GO:0005524">
    <property type="term" value="F:ATP binding"/>
    <property type="evidence" value="ECO:0007669"/>
    <property type="project" value="InterPro"/>
</dbReference>
<dbReference type="CDD" id="cd07895">
    <property type="entry name" value="Adenylation_mRNA_capping"/>
    <property type="match status" value="1"/>
</dbReference>
<dbReference type="Gene3D" id="2.40.50.140">
    <property type="entry name" value="Nucleic acid-binding proteins"/>
    <property type="match status" value="1"/>
</dbReference>
<dbReference type="AlphaFoldDB" id="A0A9K3CUG3"/>